<protein>
    <submittedName>
        <fullName evidence="1">Uncharacterized protein</fullName>
    </submittedName>
</protein>
<evidence type="ECO:0000313" key="1">
    <source>
        <dbReference type="EMBL" id="KAG1894623.1"/>
    </source>
</evidence>
<comment type="caution">
    <text evidence="1">The sequence shown here is derived from an EMBL/GenBank/DDBJ whole genome shotgun (WGS) entry which is preliminary data.</text>
</comment>
<dbReference type="EMBL" id="JABBWK010000077">
    <property type="protein sequence ID" value="KAG1894623.1"/>
    <property type="molecule type" value="Genomic_DNA"/>
</dbReference>
<dbReference type="GeneID" id="64671814"/>
<sequence>MTCHFALLHYDSVSKSMIEWYWPNNDKGKKVLLSNFEKYRKERQFRYPCCLCAEEGGRGAYMEAAVYSWRDKTTDKTYWNARCASDQCGYRGTCQYPRRDNVEEHKEPRPIDLEWTYLEQTELMKRLEFTVGDGITMLQALYASGNEADNEASHPSLFKRSAKAKGSGAGVTGTMPLQGLNTIWKHSKSVSLDDFWHGHWIELASQCLFWRTLVASEVKNPDRRLGTLKDTVLGYTMD</sequence>
<accession>A0AAD4DV98</accession>
<organism evidence="1 2">
    <name type="scientific">Suillus fuscotomentosus</name>
    <dbReference type="NCBI Taxonomy" id="1912939"/>
    <lineage>
        <taxon>Eukaryota</taxon>
        <taxon>Fungi</taxon>
        <taxon>Dikarya</taxon>
        <taxon>Basidiomycota</taxon>
        <taxon>Agaricomycotina</taxon>
        <taxon>Agaricomycetes</taxon>
        <taxon>Agaricomycetidae</taxon>
        <taxon>Boletales</taxon>
        <taxon>Suillineae</taxon>
        <taxon>Suillaceae</taxon>
        <taxon>Suillus</taxon>
    </lineage>
</organism>
<evidence type="ECO:0000313" key="2">
    <source>
        <dbReference type="Proteomes" id="UP001195769"/>
    </source>
</evidence>
<gene>
    <name evidence="1" type="ORF">F5891DRAFT_984895</name>
</gene>
<keyword evidence="2" id="KW-1185">Reference proteome</keyword>
<dbReference type="Proteomes" id="UP001195769">
    <property type="component" value="Unassembled WGS sequence"/>
</dbReference>
<name>A0AAD4DV98_9AGAM</name>
<dbReference type="RefSeq" id="XP_041220199.1">
    <property type="nucleotide sequence ID" value="XM_041377516.1"/>
</dbReference>
<proteinExistence type="predicted"/>
<reference evidence="1" key="1">
    <citation type="journal article" date="2020" name="New Phytol.">
        <title>Comparative genomics reveals dynamic genome evolution in host specialist ectomycorrhizal fungi.</title>
        <authorList>
            <person name="Lofgren L.A."/>
            <person name="Nguyen N.H."/>
            <person name="Vilgalys R."/>
            <person name="Ruytinx J."/>
            <person name="Liao H.L."/>
            <person name="Branco S."/>
            <person name="Kuo A."/>
            <person name="LaButti K."/>
            <person name="Lipzen A."/>
            <person name="Andreopoulos W."/>
            <person name="Pangilinan J."/>
            <person name="Riley R."/>
            <person name="Hundley H."/>
            <person name="Na H."/>
            <person name="Barry K."/>
            <person name="Grigoriev I.V."/>
            <person name="Stajich J.E."/>
            <person name="Kennedy P.G."/>
        </authorList>
    </citation>
    <scope>NUCLEOTIDE SEQUENCE</scope>
    <source>
        <strain evidence="1">FC203</strain>
    </source>
</reference>
<dbReference type="AlphaFoldDB" id="A0AAD4DV98"/>